<reference evidence="2 3" key="1">
    <citation type="submission" date="2015-06" db="EMBL/GenBank/DDBJ databases">
        <authorList>
            <person name="Xie B.-B."/>
            <person name="Rong J.-C."/>
            <person name="Qin Q.-L."/>
            <person name="Zhang Y.-Z."/>
        </authorList>
    </citation>
    <scope>NUCLEOTIDE SEQUENCE [LARGE SCALE GENOMIC DNA]</scope>
    <source>
        <strain evidence="2 3">JCM 20779</strain>
    </source>
</reference>
<evidence type="ECO:0000313" key="2">
    <source>
        <dbReference type="EMBL" id="ATD08920.1"/>
    </source>
</evidence>
<dbReference type="Proteomes" id="UP000016521">
    <property type="component" value="Chromosome I"/>
</dbReference>
<proteinExistence type="predicted"/>
<name>A0ABM6NJ31_PSEO7</name>
<dbReference type="EMBL" id="CP011924">
    <property type="protein sequence ID" value="ATD08920.1"/>
    <property type="molecule type" value="Genomic_DNA"/>
</dbReference>
<organism evidence="2 3">
    <name type="scientific">Pseudoalteromonas piscicida</name>
    <dbReference type="NCBI Taxonomy" id="43662"/>
    <lineage>
        <taxon>Bacteria</taxon>
        <taxon>Pseudomonadati</taxon>
        <taxon>Pseudomonadota</taxon>
        <taxon>Gammaproteobacteria</taxon>
        <taxon>Alteromonadales</taxon>
        <taxon>Pseudoalteromonadaceae</taxon>
        <taxon>Pseudoalteromonas</taxon>
    </lineage>
</organism>
<feature type="transmembrane region" description="Helical" evidence="1">
    <location>
        <begin position="12"/>
        <end position="31"/>
    </location>
</feature>
<keyword evidence="3" id="KW-1185">Reference proteome</keyword>
<keyword evidence="1" id="KW-1133">Transmembrane helix</keyword>
<accession>A0ABM6NJ31</accession>
<keyword evidence="1" id="KW-0472">Membrane</keyword>
<protein>
    <submittedName>
        <fullName evidence="2">Uncharacterized protein</fullName>
    </submittedName>
</protein>
<keyword evidence="1" id="KW-0812">Transmembrane</keyword>
<sequence length="37" mass="4457">MFSFLSRDIKSLLRRYLVPVVWCLLCGSYFMQRGFHS</sequence>
<evidence type="ECO:0000313" key="3">
    <source>
        <dbReference type="Proteomes" id="UP000016521"/>
    </source>
</evidence>
<gene>
    <name evidence="2" type="ORF">PPIS_a4266</name>
</gene>
<evidence type="ECO:0000256" key="1">
    <source>
        <dbReference type="SAM" id="Phobius"/>
    </source>
</evidence>